<dbReference type="SUPFAM" id="SSF51322">
    <property type="entry name" value="Cyanovirin-N"/>
    <property type="match status" value="1"/>
</dbReference>
<keyword evidence="1" id="KW-0812">Transmembrane</keyword>
<evidence type="ECO:0000259" key="2">
    <source>
        <dbReference type="SMART" id="SM01111"/>
    </source>
</evidence>
<evidence type="ECO:0000313" key="3">
    <source>
        <dbReference type="EMBL" id="OQE21987.1"/>
    </source>
</evidence>
<dbReference type="STRING" id="303698.A0A1V6T6L2"/>
<dbReference type="EMBL" id="MLKD01000011">
    <property type="protein sequence ID" value="OQE21987.1"/>
    <property type="molecule type" value="Genomic_DNA"/>
</dbReference>
<sequence>MSSCYFFFIQQASSNTSSTKLIFYIFIMQFFMKCLALLPLFTMAVSGASKFADTCQNIEGRGTQIRADCRENEHGQYRTSTLDLNRCIKNNKGGLKCGKNGELSASCIHCSLRGHTELECMCRNVKEGHPYVRTNIDLNKCISNNHGELGC</sequence>
<accession>A0A1V6T6L2</accession>
<evidence type="ECO:0000256" key="1">
    <source>
        <dbReference type="SAM" id="Phobius"/>
    </source>
</evidence>
<keyword evidence="4" id="KW-1185">Reference proteome</keyword>
<reference evidence="4" key="1">
    <citation type="journal article" date="2017" name="Nat. Microbiol.">
        <title>Global analysis of biosynthetic gene clusters reveals vast potential of secondary metabolite production in Penicillium species.</title>
        <authorList>
            <person name="Nielsen J.C."/>
            <person name="Grijseels S."/>
            <person name="Prigent S."/>
            <person name="Ji B."/>
            <person name="Dainat J."/>
            <person name="Nielsen K.F."/>
            <person name="Frisvad J.C."/>
            <person name="Workman M."/>
            <person name="Nielsen J."/>
        </authorList>
    </citation>
    <scope>NUCLEOTIDE SEQUENCE [LARGE SCALE GENOMIC DNA]</scope>
    <source>
        <strain evidence="4">IBT 24891</strain>
    </source>
</reference>
<feature type="transmembrane region" description="Helical" evidence="1">
    <location>
        <begin position="21"/>
        <end position="41"/>
    </location>
</feature>
<feature type="domain" description="Cyanovirin-N" evidence="2">
    <location>
        <begin position="50"/>
        <end position="151"/>
    </location>
</feature>
<evidence type="ECO:0000313" key="4">
    <source>
        <dbReference type="Proteomes" id="UP000191285"/>
    </source>
</evidence>
<keyword evidence="1" id="KW-1133">Transmembrane helix</keyword>
<dbReference type="Pfam" id="PF08881">
    <property type="entry name" value="CVNH"/>
    <property type="match status" value="1"/>
</dbReference>
<proteinExistence type="predicted"/>
<keyword evidence="1" id="KW-0472">Membrane</keyword>
<dbReference type="OrthoDB" id="4672515at2759"/>
<dbReference type="Proteomes" id="UP000191285">
    <property type="component" value="Unassembled WGS sequence"/>
</dbReference>
<dbReference type="InterPro" id="IPR011058">
    <property type="entry name" value="Cyanovirin-N"/>
</dbReference>
<organism evidence="3 4">
    <name type="scientific">Penicillium steckii</name>
    <dbReference type="NCBI Taxonomy" id="303698"/>
    <lineage>
        <taxon>Eukaryota</taxon>
        <taxon>Fungi</taxon>
        <taxon>Dikarya</taxon>
        <taxon>Ascomycota</taxon>
        <taxon>Pezizomycotina</taxon>
        <taxon>Eurotiomycetes</taxon>
        <taxon>Eurotiomycetidae</taxon>
        <taxon>Eurotiales</taxon>
        <taxon>Aspergillaceae</taxon>
        <taxon>Penicillium</taxon>
    </lineage>
</organism>
<gene>
    <name evidence="3" type="ORF">PENSTE_c011G00412</name>
</gene>
<name>A0A1V6T6L2_9EURO</name>
<dbReference type="Gene3D" id="2.30.60.10">
    <property type="entry name" value="Cyanovirin-N"/>
    <property type="match status" value="1"/>
</dbReference>
<protein>
    <recommendedName>
        <fullName evidence="2">Cyanovirin-N domain-containing protein</fullName>
    </recommendedName>
</protein>
<comment type="caution">
    <text evidence="3">The sequence shown here is derived from an EMBL/GenBank/DDBJ whole genome shotgun (WGS) entry which is preliminary data.</text>
</comment>
<dbReference type="AlphaFoldDB" id="A0A1V6T6L2"/>
<dbReference type="InterPro" id="IPR036673">
    <property type="entry name" value="Cyanovirin-N_sf"/>
</dbReference>
<dbReference type="SMART" id="SM01111">
    <property type="entry name" value="CVNH"/>
    <property type="match status" value="1"/>
</dbReference>